<comment type="caution">
    <text evidence="3">The sequence shown here is derived from an EMBL/GenBank/DDBJ whole genome shotgun (WGS) entry which is preliminary data.</text>
</comment>
<dbReference type="InterPro" id="IPR003961">
    <property type="entry name" value="FN3_dom"/>
</dbReference>
<reference evidence="3" key="1">
    <citation type="submission" date="2021-02" db="EMBL/GenBank/DDBJ databases">
        <title>Comparative genomics reveals that relaxation of natural selection precedes convergent phenotypic evolution of cavefish.</title>
        <authorList>
            <person name="Peng Z."/>
        </authorList>
    </citation>
    <scope>NUCLEOTIDE SEQUENCE</scope>
    <source>
        <tissue evidence="3">Muscle</tissue>
    </source>
</reference>
<protein>
    <submittedName>
        <fullName evidence="3">Leucine-rich repeat neuronal protein 4-like</fullName>
    </submittedName>
</protein>
<dbReference type="InterPro" id="IPR036116">
    <property type="entry name" value="FN3_sf"/>
</dbReference>
<dbReference type="AlphaFoldDB" id="A0A9W7X221"/>
<evidence type="ECO:0000313" key="4">
    <source>
        <dbReference type="Proteomes" id="UP001059041"/>
    </source>
</evidence>
<feature type="transmembrane region" description="Helical" evidence="1">
    <location>
        <begin position="203"/>
        <end position="221"/>
    </location>
</feature>
<gene>
    <name evidence="3" type="ORF">IRJ41_001143</name>
</gene>
<keyword evidence="1" id="KW-0812">Transmembrane</keyword>
<feature type="chain" id="PRO_5040921019" evidence="2">
    <location>
        <begin position="25"/>
        <end position="240"/>
    </location>
</feature>
<dbReference type="OrthoDB" id="676979at2759"/>
<evidence type="ECO:0000256" key="1">
    <source>
        <dbReference type="SAM" id="Phobius"/>
    </source>
</evidence>
<sequence>MLVCGRALILLLITNLLNHSFVTSSQNATRPRFRLSGGSMDYYSLYEDISTDPPSSSPIDSEYPEPNECLYDMCMEQQGTCRDLTVATGCLCPGLSGTQIPPSPPRIVKVTREDGKGVEVHWCAPTSIVTHYIVSVEGKNKVMERNLKVKDKKRAAVLVDVAAGEIVCVEAVNKAGVSEKDSQSCMTYEPQTSDSGLALKLEIIGGVVGLLVVLIVAVLLWRHKKHQRSTARRENSEGVF</sequence>
<dbReference type="Proteomes" id="UP001059041">
    <property type="component" value="Linkage Group LG2"/>
</dbReference>
<keyword evidence="4" id="KW-1185">Reference proteome</keyword>
<keyword evidence="1" id="KW-1133">Transmembrane helix</keyword>
<evidence type="ECO:0000256" key="2">
    <source>
        <dbReference type="SAM" id="SignalP"/>
    </source>
</evidence>
<dbReference type="Gene3D" id="2.60.40.10">
    <property type="entry name" value="Immunoglobulins"/>
    <property type="match status" value="1"/>
</dbReference>
<dbReference type="EMBL" id="JAFHDT010000002">
    <property type="protein sequence ID" value="KAI7812389.1"/>
    <property type="molecule type" value="Genomic_DNA"/>
</dbReference>
<feature type="signal peptide" evidence="2">
    <location>
        <begin position="1"/>
        <end position="24"/>
    </location>
</feature>
<dbReference type="SUPFAM" id="SSF49265">
    <property type="entry name" value="Fibronectin type III"/>
    <property type="match status" value="1"/>
</dbReference>
<evidence type="ECO:0000313" key="3">
    <source>
        <dbReference type="EMBL" id="KAI7812389.1"/>
    </source>
</evidence>
<accession>A0A9W7X221</accession>
<dbReference type="InterPro" id="IPR013783">
    <property type="entry name" value="Ig-like_fold"/>
</dbReference>
<dbReference type="CDD" id="cd00063">
    <property type="entry name" value="FN3"/>
    <property type="match status" value="1"/>
</dbReference>
<keyword evidence="2" id="KW-0732">Signal</keyword>
<proteinExistence type="predicted"/>
<name>A0A9W7X221_TRIRA</name>
<keyword evidence="1" id="KW-0472">Membrane</keyword>
<organism evidence="3 4">
    <name type="scientific">Triplophysa rosa</name>
    <name type="common">Cave loach</name>
    <dbReference type="NCBI Taxonomy" id="992332"/>
    <lineage>
        <taxon>Eukaryota</taxon>
        <taxon>Metazoa</taxon>
        <taxon>Chordata</taxon>
        <taxon>Craniata</taxon>
        <taxon>Vertebrata</taxon>
        <taxon>Euteleostomi</taxon>
        <taxon>Actinopterygii</taxon>
        <taxon>Neopterygii</taxon>
        <taxon>Teleostei</taxon>
        <taxon>Ostariophysi</taxon>
        <taxon>Cypriniformes</taxon>
        <taxon>Nemacheilidae</taxon>
        <taxon>Triplophysa</taxon>
    </lineage>
</organism>